<reference evidence="5 6" key="1">
    <citation type="submission" date="2018-10" db="EMBL/GenBank/DDBJ databases">
        <title>Sinomicrobium pectinilyticum sp. nov., a pectinase-producing bacterium isolated from alkaline and saline soil, and emended description of the genus Sinomicrobium.</title>
        <authorList>
            <person name="Cheng B."/>
            <person name="Li C."/>
            <person name="Lai Q."/>
            <person name="Du M."/>
            <person name="Shao Z."/>
            <person name="Xu P."/>
            <person name="Yang C."/>
        </authorList>
    </citation>
    <scope>NUCLEOTIDE SEQUENCE [LARGE SCALE GENOMIC DNA]</scope>
    <source>
        <strain evidence="5 6">5DNS001</strain>
    </source>
</reference>
<dbReference type="Proteomes" id="UP000267469">
    <property type="component" value="Unassembled WGS sequence"/>
</dbReference>
<dbReference type="GO" id="GO:0003700">
    <property type="term" value="F:DNA-binding transcription factor activity"/>
    <property type="evidence" value="ECO:0007669"/>
    <property type="project" value="InterPro"/>
</dbReference>
<evidence type="ECO:0000256" key="2">
    <source>
        <dbReference type="ARBA" id="ARBA00023125"/>
    </source>
</evidence>
<keyword evidence="6" id="KW-1185">Reference proteome</keyword>
<keyword evidence="1" id="KW-0805">Transcription regulation</keyword>
<sequence>MFYSCHRGNRVKTILLIIPNGTVIAGNRYPILRFFLFAKQVYQEKPISAGDVSIKEIGNHLGFLEASHFSNYFKKHSGKSPAAYRKSFIR</sequence>
<dbReference type="AlphaFoldDB" id="A0A3N0DRZ4"/>
<evidence type="ECO:0000313" key="5">
    <source>
        <dbReference type="EMBL" id="RNL78133.1"/>
    </source>
</evidence>
<evidence type="ECO:0000256" key="3">
    <source>
        <dbReference type="ARBA" id="ARBA00023163"/>
    </source>
</evidence>
<organism evidence="5 6">
    <name type="scientific">Sinomicrobium pectinilyticum</name>
    <dbReference type="NCBI Taxonomy" id="1084421"/>
    <lineage>
        <taxon>Bacteria</taxon>
        <taxon>Pseudomonadati</taxon>
        <taxon>Bacteroidota</taxon>
        <taxon>Flavobacteriia</taxon>
        <taxon>Flavobacteriales</taxon>
        <taxon>Flavobacteriaceae</taxon>
        <taxon>Sinomicrobium</taxon>
    </lineage>
</organism>
<keyword evidence="2" id="KW-0238">DNA-binding</keyword>
<evidence type="ECO:0000256" key="1">
    <source>
        <dbReference type="ARBA" id="ARBA00023015"/>
    </source>
</evidence>
<protein>
    <submittedName>
        <fullName evidence="5">AraC family transcriptional regulator</fullName>
    </submittedName>
</protein>
<dbReference type="PRINTS" id="PR00032">
    <property type="entry name" value="HTHARAC"/>
</dbReference>
<dbReference type="InterPro" id="IPR009057">
    <property type="entry name" value="Homeodomain-like_sf"/>
</dbReference>
<dbReference type="Pfam" id="PF12833">
    <property type="entry name" value="HTH_18"/>
    <property type="match status" value="1"/>
</dbReference>
<dbReference type="InterPro" id="IPR020449">
    <property type="entry name" value="Tscrpt_reg_AraC-type_HTH"/>
</dbReference>
<keyword evidence="3" id="KW-0804">Transcription</keyword>
<dbReference type="EMBL" id="RJTM01000136">
    <property type="protein sequence ID" value="RNL78133.1"/>
    <property type="molecule type" value="Genomic_DNA"/>
</dbReference>
<dbReference type="SUPFAM" id="SSF46689">
    <property type="entry name" value="Homeodomain-like"/>
    <property type="match status" value="1"/>
</dbReference>
<evidence type="ECO:0000259" key="4">
    <source>
        <dbReference type="PROSITE" id="PS01124"/>
    </source>
</evidence>
<proteinExistence type="predicted"/>
<name>A0A3N0DRZ4_SINP1</name>
<comment type="caution">
    <text evidence="5">The sequence shown here is derived from an EMBL/GenBank/DDBJ whole genome shotgun (WGS) entry which is preliminary data.</text>
</comment>
<dbReference type="Gene3D" id="1.10.10.60">
    <property type="entry name" value="Homeodomain-like"/>
    <property type="match status" value="1"/>
</dbReference>
<feature type="domain" description="HTH araC/xylS-type" evidence="4">
    <location>
        <begin position="47"/>
        <end position="87"/>
    </location>
</feature>
<dbReference type="GO" id="GO:0043565">
    <property type="term" value="F:sequence-specific DNA binding"/>
    <property type="evidence" value="ECO:0007669"/>
    <property type="project" value="InterPro"/>
</dbReference>
<evidence type="ECO:0000313" key="6">
    <source>
        <dbReference type="Proteomes" id="UP000267469"/>
    </source>
</evidence>
<accession>A0A3N0DRZ4</accession>
<dbReference type="InterPro" id="IPR018060">
    <property type="entry name" value="HTH_AraC"/>
</dbReference>
<dbReference type="OrthoDB" id="511992at2"/>
<gene>
    <name evidence="5" type="ORF">ED312_19550</name>
</gene>
<dbReference type="PROSITE" id="PS01124">
    <property type="entry name" value="HTH_ARAC_FAMILY_2"/>
    <property type="match status" value="1"/>
</dbReference>